<name>W2M2E8_PHYNI</name>
<gene>
    <name evidence="1" type="ORF">L914_21757</name>
</gene>
<dbReference type="AlphaFoldDB" id="W2M2E8"/>
<reference evidence="1" key="1">
    <citation type="submission" date="2013-11" db="EMBL/GenBank/DDBJ databases">
        <title>The Genome Sequence of Phytophthora parasitica IAC_01/95.</title>
        <authorList>
            <consortium name="The Broad Institute Genomics Platform"/>
            <person name="Russ C."/>
            <person name="Tyler B."/>
            <person name="Panabieres F."/>
            <person name="Shan W."/>
            <person name="Tripathy S."/>
            <person name="Grunwald N."/>
            <person name="Machado M."/>
            <person name="Johnson C.S."/>
            <person name="Arredondo F."/>
            <person name="Hong C."/>
            <person name="Coffey M."/>
            <person name="Young S.K."/>
            <person name="Zeng Q."/>
            <person name="Gargeya S."/>
            <person name="Fitzgerald M."/>
            <person name="Abouelleil A."/>
            <person name="Alvarado L."/>
            <person name="Chapman S.B."/>
            <person name="Gainer-Dewar J."/>
            <person name="Goldberg J."/>
            <person name="Griggs A."/>
            <person name="Gujja S."/>
            <person name="Hansen M."/>
            <person name="Howarth C."/>
            <person name="Imamovic A."/>
            <person name="Ireland A."/>
            <person name="Larimer J."/>
            <person name="McCowan C."/>
            <person name="Murphy C."/>
            <person name="Pearson M."/>
            <person name="Poon T.W."/>
            <person name="Priest M."/>
            <person name="Roberts A."/>
            <person name="Saif S."/>
            <person name="Shea T."/>
            <person name="Sykes S."/>
            <person name="Wortman J."/>
            <person name="Nusbaum C."/>
            <person name="Birren B."/>
        </authorList>
    </citation>
    <scope>NUCLEOTIDE SEQUENCE [LARGE SCALE GENOMIC DNA]</scope>
    <source>
        <strain evidence="1">IAC_01/95</strain>
    </source>
</reference>
<proteinExistence type="predicted"/>
<dbReference type="EMBL" id="KI696998">
    <property type="protein sequence ID" value="ETM30567.1"/>
    <property type="molecule type" value="Genomic_DNA"/>
</dbReference>
<accession>W2M2E8</accession>
<organism evidence="1">
    <name type="scientific">Phytophthora nicotianae</name>
    <name type="common">Potato buckeye rot agent</name>
    <name type="synonym">Phytophthora parasitica</name>
    <dbReference type="NCBI Taxonomy" id="4792"/>
    <lineage>
        <taxon>Eukaryota</taxon>
        <taxon>Sar</taxon>
        <taxon>Stramenopiles</taxon>
        <taxon>Oomycota</taxon>
        <taxon>Peronosporomycetes</taxon>
        <taxon>Peronosporales</taxon>
        <taxon>Peronosporaceae</taxon>
        <taxon>Phytophthora</taxon>
    </lineage>
</organism>
<sequence>MRAFLPNLKLEISTAVRAVSIQDGAEHGQLDSSARPQG</sequence>
<protein>
    <submittedName>
        <fullName evidence="1">Uncharacterized protein</fullName>
    </submittedName>
</protein>
<dbReference type="Proteomes" id="UP000054532">
    <property type="component" value="Unassembled WGS sequence"/>
</dbReference>
<evidence type="ECO:0000313" key="1">
    <source>
        <dbReference type="EMBL" id="ETM30567.1"/>
    </source>
</evidence>